<name>A0A7H2BKW9_9MICC</name>
<comment type="cofactor">
    <cofactor evidence="1">
        <name>Mn(2+)</name>
        <dbReference type="ChEBI" id="CHEBI:29035"/>
    </cofactor>
</comment>
<dbReference type="Proteomes" id="UP000516421">
    <property type="component" value="Chromosome"/>
</dbReference>
<keyword evidence="5" id="KW-0460">Magnesium</keyword>
<dbReference type="InterPro" id="IPR015797">
    <property type="entry name" value="NUDIX_hydrolase-like_dom_sf"/>
</dbReference>
<gene>
    <name evidence="7" type="ORF">IDM48_02455</name>
</gene>
<dbReference type="AlphaFoldDB" id="A0A7H2BKW9"/>
<keyword evidence="4 7" id="KW-0378">Hydrolase</keyword>
<keyword evidence="8" id="KW-1185">Reference proteome</keyword>
<comment type="cofactor">
    <cofactor evidence="2">
        <name>Mg(2+)</name>
        <dbReference type="ChEBI" id="CHEBI:18420"/>
    </cofactor>
</comment>
<dbReference type="Gene3D" id="3.90.79.10">
    <property type="entry name" value="Nucleoside Triphosphate Pyrophosphohydrolase"/>
    <property type="match status" value="1"/>
</dbReference>
<proteinExistence type="predicted"/>
<evidence type="ECO:0000256" key="1">
    <source>
        <dbReference type="ARBA" id="ARBA00001936"/>
    </source>
</evidence>
<evidence type="ECO:0000256" key="5">
    <source>
        <dbReference type="ARBA" id="ARBA00022842"/>
    </source>
</evidence>
<protein>
    <submittedName>
        <fullName evidence="7">NUDIX hydrolase</fullName>
    </submittedName>
</protein>
<dbReference type="RefSeq" id="WP_190617899.1">
    <property type="nucleotide sequence ID" value="NZ_CP061538.1"/>
</dbReference>
<dbReference type="KEGG" id="rama:IDM48_02455"/>
<evidence type="ECO:0000313" key="7">
    <source>
        <dbReference type="EMBL" id="QNV40315.1"/>
    </source>
</evidence>
<evidence type="ECO:0000256" key="3">
    <source>
        <dbReference type="ARBA" id="ARBA00022723"/>
    </source>
</evidence>
<evidence type="ECO:0000256" key="4">
    <source>
        <dbReference type="ARBA" id="ARBA00022801"/>
    </source>
</evidence>
<keyword evidence="6" id="KW-0464">Manganese</keyword>
<keyword evidence="3" id="KW-0479">Metal-binding</keyword>
<dbReference type="GO" id="GO:0016818">
    <property type="term" value="F:hydrolase activity, acting on acid anhydrides, in phosphorus-containing anhydrides"/>
    <property type="evidence" value="ECO:0007669"/>
    <property type="project" value="InterPro"/>
</dbReference>
<dbReference type="InterPro" id="IPR039121">
    <property type="entry name" value="NUDT19"/>
</dbReference>
<dbReference type="GO" id="GO:0046872">
    <property type="term" value="F:metal ion binding"/>
    <property type="evidence" value="ECO:0007669"/>
    <property type="project" value="UniProtKB-KW"/>
</dbReference>
<reference evidence="7 8" key="1">
    <citation type="submission" date="2020-09" db="EMBL/GenBank/DDBJ databases">
        <title>Investigation of environmental microbe.</title>
        <authorList>
            <person name="Ou Y."/>
            <person name="Kang Q."/>
        </authorList>
    </citation>
    <scope>NUCLEOTIDE SEQUENCE [LARGE SCALE GENOMIC DNA]</scope>
    <source>
        <strain evidence="7 8">KJZ-9</strain>
    </source>
</reference>
<sequence>MSTSKTGLYTGALNTVRPKRPVSPAEPSATCERFFKIPEEFAPAVKAWIEEGAEGACQAKTASSIVYVRDGRGGLETILTYRPGFSPMGTVAFPGGLCTPEDSEQVPWIGPSNEVWRDVFHHDNLETAHTAVVGAIRESFEEIGILLAGPDELSTVEISSDGCDQMAVREAVANGDKNFGDYLVKRGLKLRTDLLRPIVRWHSPDFRHKRYDTHYFACAAPVGQNPKLLTSKGIWGDWVNVRELLAQKETSYLGDLIDQEETRGRTFEELITPGSLCVLEDLARASTSVAYLAQKRAVSVKKADVVMKDGEFMLRFTAPTKAGAREKCRL</sequence>
<evidence type="ECO:0000256" key="6">
    <source>
        <dbReference type="ARBA" id="ARBA00023211"/>
    </source>
</evidence>
<dbReference type="SUPFAM" id="SSF55811">
    <property type="entry name" value="Nudix"/>
    <property type="match status" value="1"/>
</dbReference>
<accession>A0A7H2BKW9</accession>
<evidence type="ECO:0000313" key="8">
    <source>
        <dbReference type="Proteomes" id="UP000516421"/>
    </source>
</evidence>
<evidence type="ECO:0000256" key="2">
    <source>
        <dbReference type="ARBA" id="ARBA00001946"/>
    </source>
</evidence>
<dbReference type="EMBL" id="CP061538">
    <property type="protein sequence ID" value="QNV40315.1"/>
    <property type="molecule type" value="Genomic_DNA"/>
</dbReference>
<dbReference type="PANTHER" id="PTHR12318:SF0">
    <property type="entry name" value="ACYL-COENZYME A DIPHOSPHATASE NUDT19"/>
    <property type="match status" value="1"/>
</dbReference>
<organism evidence="7 8">
    <name type="scientific">Rothia amarae</name>
    <dbReference type="NCBI Taxonomy" id="169480"/>
    <lineage>
        <taxon>Bacteria</taxon>
        <taxon>Bacillati</taxon>
        <taxon>Actinomycetota</taxon>
        <taxon>Actinomycetes</taxon>
        <taxon>Micrococcales</taxon>
        <taxon>Micrococcaceae</taxon>
        <taxon>Rothia</taxon>
    </lineage>
</organism>
<dbReference type="PANTHER" id="PTHR12318">
    <property type="entry name" value="TESTOSTERONE-REGULATED PROTEIN RP2"/>
    <property type="match status" value="1"/>
</dbReference>